<dbReference type="EMBL" id="CAMKVN010020942">
    <property type="protein sequence ID" value="CAI2199310.1"/>
    <property type="molecule type" value="Genomic_DNA"/>
</dbReference>
<evidence type="ECO:0000313" key="2">
    <source>
        <dbReference type="EMBL" id="CAI2199310.1"/>
    </source>
</evidence>
<dbReference type="Proteomes" id="UP001153678">
    <property type="component" value="Unassembled WGS sequence"/>
</dbReference>
<evidence type="ECO:0000256" key="1">
    <source>
        <dbReference type="SAM" id="MobiDB-lite"/>
    </source>
</evidence>
<sequence>YPLSKVPTDLSEIDDLISVVYDVLIAKLRITQSLEYSNNPTDKTSINSNEALKKRLKKKVINRRQENDDYEFPSSQKTPKKRK</sequence>
<accession>A0A9W4X3I4</accession>
<protein>
    <submittedName>
        <fullName evidence="2">13760_t:CDS:1</fullName>
    </submittedName>
</protein>
<organism evidence="2 3">
    <name type="scientific">Funneliformis geosporum</name>
    <dbReference type="NCBI Taxonomy" id="1117311"/>
    <lineage>
        <taxon>Eukaryota</taxon>
        <taxon>Fungi</taxon>
        <taxon>Fungi incertae sedis</taxon>
        <taxon>Mucoromycota</taxon>
        <taxon>Glomeromycotina</taxon>
        <taxon>Glomeromycetes</taxon>
        <taxon>Glomerales</taxon>
        <taxon>Glomeraceae</taxon>
        <taxon>Funneliformis</taxon>
    </lineage>
</organism>
<evidence type="ECO:0000313" key="3">
    <source>
        <dbReference type="Proteomes" id="UP001153678"/>
    </source>
</evidence>
<keyword evidence="3" id="KW-1185">Reference proteome</keyword>
<feature type="non-terminal residue" evidence="2">
    <location>
        <position position="83"/>
    </location>
</feature>
<comment type="caution">
    <text evidence="2">The sequence shown here is derived from an EMBL/GenBank/DDBJ whole genome shotgun (WGS) entry which is preliminary data.</text>
</comment>
<gene>
    <name evidence="2" type="ORF">FWILDA_LOCUS19010</name>
</gene>
<dbReference type="OrthoDB" id="10556180at2759"/>
<reference evidence="2" key="1">
    <citation type="submission" date="2022-08" db="EMBL/GenBank/DDBJ databases">
        <authorList>
            <person name="Kallberg Y."/>
            <person name="Tangrot J."/>
            <person name="Rosling A."/>
        </authorList>
    </citation>
    <scope>NUCLEOTIDE SEQUENCE</scope>
    <source>
        <strain evidence="2">Wild A</strain>
    </source>
</reference>
<feature type="region of interest" description="Disordered" evidence="1">
    <location>
        <begin position="59"/>
        <end position="83"/>
    </location>
</feature>
<dbReference type="AlphaFoldDB" id="A0A9W4X3I4"/>
<proteinExistence type="predicted"/>
<name>A0A9W4X3I4_9GLOM</name>
<feature type="non-terminal residue" evidence="2">
    <location>
        <position position="1"/>
    </location>
</feature>